<keyword evidence="2" id="KW-1185">Reference proteome</keyword>
<accession>A0ABQ9QTC2</accession>
<gene>
    <name evidence="1" type="ORF">CTAM01_13000</name>
</gene>
<evidence type="ECO:0000313" key="2">
    <source>
        <dbReference type="Proteomes" id="UP001227543"/>
    </source>
</evidence>
<evidence type="ECO:0000313" key="1">
    <source>
        <dbReference type="EMBL" id="KAK1484495.1"/>
    </source>
</evidence>
<sequence>MSRNITSLWWPNPPRIDLLWNVTTDCVLFGDFAHSIVRTSPDLDFCAININALVSLAKSSVLASHPRLREYNIGTPLQIASWYLAGCGLNASDPTCDTTCLSALNFRDQVRAELDKSANMTCIGELRSSLGIKGNADIAGVGVSSKNKPYTSLEAKSYRRFSWQ</sequence>
<organism evidence="1 2">
    <name type="scientific">Colletotrichum tamarilloi</name>
    <dbReference type="NCBI Taxonomy" id="1209934"/>
    <lineage>
        <taxon>Eukaryota</taxon>
        <taxon>Fungi</taxon>
        <taxon>Dikarya</taxon>
        <taxon>Ascomycota</taxon>
        <taxon>Pezizomycotina</taxon>
        <taxon>Sordariomycetes</taxon>
        <taxon>Hypocreomycetidae</taxon>
        <taxon>Glomerellales</taxon>
        <taxon>Glomerellaceae</taxon>
        <taxon>Colletotrichum</taxon>
        <taxon>Colletotrichum acutatum species complex</taxon>
    </lineage>
</organism>
<comment type="caution">
    <text evidence="1">The sequence shown here is derived from an EMBL/GenBank/DDBJ whole genome shotgun (WGS) entry which is preliminary data.</text>
</comment>
<dbReference type="Proteomes" id="UP001227543">
    <property type="component" value="Unassembled WGS sequence"/>
</dbReference>
<name>A0ABQ9QTC2_9PEZI</name>
<dbReference type="EMBL" id="MLFU01000086">
    <property type="protein sequence ID" value="KAK1484495.1"/>
    <property type="molecule type" value="Genomic_DNA"/>
</dbReference>
<dbReference type="GeneID" id="85413243"/>
<protein>
    <submittedName>
        <fullName evidence="1">Uncharacterized protein</fullName>
    </submittedName>
</protein>
<reference evidence="1 2" key="1">
    <citation type="submission" date="2016-10" db="EMBL/GenBank/DDBJ databases">
        <title>The genome sequence of Colletotrichum fioriniae PJ7.</title>
        <authorList>
            <person name="Baroncelli R."/>
        </authorList>
    </citation>
    <scope>NUCLEOTIDE SEQUENCE [LARGE SCALE GENOMIC DNA]</scope>
    <source>
        <strain evidence="1 2">Tom-12</strain>
    </source>
</reference>
<dbReference type="RefSeq" id="XP_060376425.1">
    <property type="nucleotide sequence ID" value="XM_060529005.1"/>
</dbReference>
<proteinExistence type="predicted"/>